<dbReference type="PANTHER" id="PTHR43248:SF29">
    <property type="entry name" value="TRIPEPTIDYL AMINOPEPTIDASE"/>
    <property type="match status" value="1"/>
</dbReference>
<evidence type="ECO:0000313" key="8">
    <source>
        <dbReference type="Proteomes" id="UP000672097"/>
    </source>
</evidence>
<dbReference type="EMBL" id="JAGQDG010000001">
    <property type="protein sequence ID" value="MBQ0934352.1"/>
    <property type="molecule type" value="Genomic_DNA"/>
</dbReference>
<evidence type="ECO:0000256" key="5">
    <source>
        <dbReference type="SAM" id="SignalP"/>
    </source>
</evidence>
<dbReference type="RefSeq" id="WP_210806124.1">
    <property type="nucleotide sequence ID" value="NZ_JAGQDG010000001.1"/>
</dbReference>
<dbReference type="InterPro" id="IPR051601">
    <property type="entry name" value="Serine_prot/Carboxylest_S33"/>
</dbReference>
<keyword evidence="2 5" id="KW-0732">Signal</keyword>
<dbReference type="Gene3D" id="3.40.50.1820">
    <property type="entry name" value="alpha/beta hydrolase"/>
    <property type="match status" value="1"/>
</dbReference>
<keyword evidence="8" id="KW-1185">Reference proteome</keyword>
<evidence type="ECO:0000313" key="7">
    <source>
        <dbReference type="EMBL" id="MBQ0934352.1"/>
    </source>
</evidence>
<evidence type="ECO:0000259" key="6">
    <source>
        <dbReference type="Pfam" id="PF00561"/>
    </source>
</evidence>
<feature type="chain" id="PRO_5046621838" evidence="5">
    <location>
        <begin position="28"/>
        <end position="510"/>
    </location>
</feature>
<feature type="compositionally biased region" description="Pro residues" evidence="4">
    <location>
        <begin position="485"/>
        <end position="498"/>
    </location>
</feature>
<name>A0ABS5DTA1_9BURK</name>
<evidence type="ECO:0000256" key="2">
    <source>
        <dbReference type="ARBA" id="ARBA00022729"/>
    </source>
</evidence>
<comment type="similarity">
    <text evidence="1">Belongs to the peptidase S33 family.</text>
</comment>
<proteinExistence type="inferred from homology"/>
<dbReference type="PANTHER" id="PTHR43248">
    <property type="entry name" value="2-SUCCINYL-6-HYDROXY-2,4-CYCLOHEXADIENE-1-CARBOXYLATE SYNTHASE"/>
    <property type="match status" value="1"/>
</dbReference>
<dbReference type="InterPro" id="IPR000073">
    <property type="entry name" value="AB_hydrolase_1"/>
</dbReference>
<feature type="signal peptide" evidence="5">
    <location>
        <begin position="1"/>
        <end position="27"/>
    </location>
</feature>
<feature type="domain" description="AB hydrolase-1" evidence="6">
    <location>
        <begin position="84"/>
        <end position="444"/>
    </location>
</feature>
<sequence length="510" mass="54189">MTKPSSLPHLLRGLALVATLGAAAAQAAQPPSLSLKPCRLRGVEHEARCGVLKRPLDPAQPQGTQIDIHVAVLPAVARVKKPDPVLFFAGGPGQSAIDLAQPISHMLSRFGNRRDVVLIDQRGTGRSAPLKCAEESPGEPLAKSLHMDRQKELWQACVKTLNALPHGDLRHYTTSIAMADADAVRAALGYEQVNVVGGSYGTRAVLEYLRQFPQQVRRAVLDGVAPPDMVLPVTFAADAQAAMDKMLDDCEADTRCASLYPRLRADWKGLLAELPKEARVIHPITGREELMTLTRDQIAQWARVPHYTPVLASGLPYAITEAKAGRFTPLVGLVSAMTGPRGMGLAMGMHFAVVCAEDMPRLGSVTEVSTDFGDGTLRQYKEACAGLTVGTPPAAFYTLPPVKVPTLLLSGGADPATPPRHGERVSKALGPLARHVVIPQAGHGTLSLGCVRDAVFRFVDTESASTALEEVTASAKGANCAQKMPRPPAFAPIQPRVPPVTAGSTPGAQR</sequence>
<evidence type="ECO:0000256" key="3">
    <source>
        <dbReference type="ARBA" id="ARBA00022801"/>
    </source>
</evidence>
<dbReference type="PRINTS" id="PR00793">
    <property type="entry name" value="PROAMNOPTASE"/>
</dbReference>
<protein>
    <submittedName>
        <fullName evidence="7">Alpha/beta fold hydrolase</fullName>
    </submittedName>
</protein>
<dbReference type="InterPro" id="IPR029058">
    <property type="entry name" value="AB_hydrolase_fold"/>
</dbReference>
<dbReference type="InterPro" id="IPR002410">
    <property type="entry name" value="Peptidase_S33"/>
</dbReference>
<feature type="region of interest" description="Disordered" evidence="4">
    <location>
        <begin position="479"/>
        <end position="510"/>
    </location>
</feature>
<dbReference type="GO" id="GO:0016787">
    <property type="term" value="F:hydrolase activity"/>
    <property type="evidence" value="ECO:0007669"/>
    <property type="project" value="UniProtKB-KW"/>
</dbReference>
<comment type="caution">
    <text evidence="7">The sequence shown here is derived from an EMBL/GenBank/DDBJ whole genome shotgun (WGS) entry which is preliminary data.</text>
</comment>
<keyword evidence="3 7" id="KW-0378">Hydrolase</keyword>
<gene>
    <name evidence="7" type="ORF">KAK11_03350</name>
</gene>
<dbReference type="Proteomes" id="UP000672097">
    <property type="component" value="Unassembled WGS sequence"/>
</dbReference>
<dbReference type="Pfam" id="PF00561">
    <property type="entry name" value="Abhydrolase_1"/>
    <property type="match status" value="1"/>
</dbReference>
<accession>A0ABS5DTA1</accession>
<evidence type="ECO:0000256" key="1">
    <source>
        <dbReference type="ARBA" id="ARBA00010088"/>
    </source>
</evidence>
<dbReference type="SUPFAM" id="SSF53474">
    <property type="entry name" value="alpha/beta-Hydrolases"/>
    <property type="match status" value="1"/>
</dbReference>
<organism evidence="7 8">
    <name type="scientific">Ideonella paludis</name>
    <dbReference type="NCBI Taxonomy" id="1233411"/>
    <lineage>
        <taxon>Bacteria</taxon>
        <taxon>Pseudomonadati</taxon>
        <taxon>Pseudomonadota</taxon>
        <taxon>Betaproteobacteria</taxon>
        <taxon>Burkholderiales</taxon>
        <taxon>Sphaerotilaceae</taxon>
        <taxon>Ideonella</taxon>
    </lineage>
</organism>
<evidence type="ECO:0000256" key="4">
    <source>
        <dbReference type="SAM" id="MobiDB-lite"/>
    </source>
</evidence>
<reference evidence="7 8" key="1">
    <citation type="submission" date="2021-04" db="EMBL/GenBank/DDBJ databases">
        <title>The genome sequence of type strain Ideonella paludis KCTC 32238.</title>
        <authorList>
            <person name="Liu Y."/>
        </authorList>
    </citation>
    <scope>NUCLEOTIDE SEQUENCE [LARGE SCALE GENOMIC DNA]</scope>
    <source>
        <strain evidence="7 8">KCTC 32238</strain>
    </source>
</reference>